<dbReference type="InterPro" id="IPR002156">
    <property type="entry name" value="RNaseH_domain"/>
</dbReference>
<comment type="caution">
    <text evidence="3">The sequence shown here is derived from an EMBL/GenBank/DDBJ whole genome shotgun (WGS) entry which is preliminary data.</text>
</comment>
<evidence type="ECO:0000259" key="2">
    <source>
        <dbReference type="PROSITE" id="PS50879"/>
    </source>
</evidence>
<organism evidence="3 4">
    <name type="scientific">Amphibalanus amphitrite</name>
    <name type="common">Striped barnacle</name>
    <name type="synonym">Balanus amphitrite</name>
    <dbReference type="NCBI Taxonomy" id="1232801"/>
    <lineage>
        <taxon>Eukaryota</taxon>
        <taxon>Metazoa</taxon>
        <taxon>Ecdysozoa</taxon>
        <taxon>Arthropoda</taxon>
        <taxon>Crustacea</taxon>
        <taxon>Multicrustacea</taxon>
        <taxon>Cirripedia</taxon>
        <taxon>Thoracica</taxon>
        <taxon>Thoracicalcarea</taxon>
        <taxon>Balanomorpha</taxon>
        <taxon>Balanoidea</taxon>
        <taxon>Balanidae</taxon>
        <taxon>Amphibalaninae</taxon>
        <taxon>Amphibalanus</taxon>
    </lineage>
</organism>
<dbReference type="GO" id="GO:0004523">
    <property type="term" value="F:RNA-DNA hybrid ribonuclease activity"/>
    <property type="evidence" value="ECO:0007669"/>
    <property type="project" value="InterPro"/>
</dbReference>
<proteinExistence type="predicted"/>
<dbReference type="Proteomes" id="UP000440578">
    <property type="component" value="Unassembled WGS sequence"/>
</dbReference>
<dbReference type="GO" id="GO:0003676">
    <property type="term" value="F:nucleic acid binding"/>
    <property type="evidence" value="ECO:0007669"/>
    <property type="project" value="InterPro"/>
</dbReference>
<dbReference type="Gene3D" id="3.30.420.10">
    <property type="entry name" value="Ribonuclease H-like superfamily/Ribonuclease H"/>
    <property type="match status" value="1"/>
</dbReference>
<evidence type="ECO:0000313" key="3">
    <source>
        <dbReference type="EMBL" id="KAF0291293.1"/>
    </source>
</evidence>
<feature type="compositionally biased region" description="Basic and acidic residues" evidence="1">
    <location>
        <begin position="22"/>
        <end position="39"/>
    </location>
</feature>
<dbReference type="InterPro" id="IPR012337">
    <property type="entry name" value="RNaseH-like_sf"/>
</dbReference>
<dbReference type="SUPFAM" id="SSF53098">
    <property type="entry name" value="Ribonuclease H-like"/>
    <property type="match status" value="1"/>
</dbReference>
<dbReference type="InterPro" id="IPR036397">
    <property type="entry name" value="RNaseH_sf"/>
</dbReference>
<accession>A0A6A4VC77</accession>
<evidence type="ECO:0000313" key="4">
    <source>
        <dbReference type="Proteomes" id="UP000440578"/>
    </source>
</evidence>
<name>A0A6A4VC77_AMPAM</name>
<gene>
    <name evidence="3" type="ORF">FJT64_010553</name>
</gene>
<feature type="region of interest" description="Disordered" evidence="1">
    <location>
        <begin position="22"/>
        <end position="44"/>
    </location>
</feature>
<keyword evidence="4" id="KW-1185">Reference proteome</keyword>
<dbReference type="EMBL" id="VIIS01001891">
    <property type="protein sequence ID" value="KAF0291293.1"/>
    <property type="molecule type" value="Genomic_DNA"/>
</dbReference>
<dbReference type="AlphaFoldDB" id="A0A6A4VC77"/>
<evidence type="ECO:0000256" key="1">
    <source>
        <dbReference type="SAM" id="MobiDB-lite"/>
    </source>
</evidence>
<protein>
    <recommendedName>
        <fullName evidence="2">RNase H type-1 domain-containing protein</fullName>
    </recommendedName>
</protein>
<dbReference type="CDD" id="cd09276">
    <property type="entry name" value="Rnase_HI_RT_non_LTR"/>
    <property type="match status" value="1"/>
</dbReference>
<feature type="domain" description="RNase H type-1" evidence="2">
    <location>
        <begin position="154"/>
        <end position="297"/>
    </location>
</feature>
<dbReference type="PROSITE" id="PS50879">
    <property type="entry name" value="RNASE_H_1"/>
    <property type="match status" value="1"/>
</dbReference>
<sequence>MRLLEKGEPELAVRAKELAGREYGRLTRLPPDDPARQLIDKTPPPRLQYRAHLHWMRKKQEAQEVGVPAPSPPDEDVAGLQHRPCFRRVGKWVCEEAGLGGVLVAPLTLHQGEPPWKQYNTNVHFGLKLPKPTKRTDPPELRKTATLEALAAYPNQDLTIWSDGSALDGTKKGGGGALLELHREGRKIKCTIPADVVCSSMQAELAAMSEAIKCFLGLPEPSLAAIQSVLLCSDSLSGLQLLSRGPAAQESAVTQGIWALLHSAAAGGRAISPQWIPGHAGVEGNKEADRLANIAATSGDQRRIPVDLACARIAIRHWAGRLTLDRSKHHPHLENTPGHDDLDRWGQTTVSQIRSGCSPLETADDEAMLYDQF</sequence>
<dbReference type="Pfam" id="PF00075">
    <property type="entry name" value="RNase_H"/>
    <property type="match status" value="1"/>
</dbReference>
<reference evidence="3 4" key="1">
    <citation type="submission" date="2019-07" db="EMBL/GenBank/DDBJ databases">
        <title>Draft genome assembly of a fouling barnacle, Amphibalanus amphitrite (Darwin, 1854): The first reference genome for Thecostraca.</title>
        <authorList>
            <person name="Kim W."/>
        </authorList>
    </citation>
    <scope>NUCLEOTIDE SEQUENCE [LARGE SCALE GENOMIC DNA]</scope>
    <source>
        <strain evidence="3">SNU_AA5</strain>
        <tissue evidence="3">Soma without cirri and trophi</tissue>
    </source>
</reference>